<name>A0AA36G0B5_9BILA</name>
<sequence length="148" mass="16138">MWQLLAGILVLNVAPLLATPQQRAAPNPDGAQQDIGKEESVNLKIAIPNPNELEVLNLQLMEPLLYKAVEKEIFLAGLEEPGVASASPERLQWELQQKKVEQGMADALASVMDEIQANAILQPENVGAPALPEPIREAVRRLPPIDLD</sequence>
<protein>
    <submittedName>
        <fullName evidence="2">Uncharacterized protein</fullName>
    </submittedName>
</protein>
<evidence type="ECO:0000256" key="1">
    <source>
        <dbReference type="SAM" id="SignalP"/>
    </source>
</evidence>
<dbReference type="AlphaFoldDB" id="A0AA36G0B5"/>
<feature type="chain" id="PRO_5041354194" evidence="1">
    <location>
        <begin position="19"/>
        <end position="148"/>
    </location>
</feature>
<keyword evidence="3" id="KW-1185">Reference proteome</keyword>
<reference evidence="2" key="1">
    <citation type="submission" date="2023-06" db="EMBL/GenBank/DDBJ databases">
        <authorList>
            <person name="Delattre M."/>
        </authorList>
    </citation>
    <scope>NUCLEOTIDE SEQUENCE</scope>
    <source>
        <strain evidence="2">AF72</strain>
    </source>
</reference>
<proteinExistence type="predicted"/>
<evidence type="ECO:0000313" key="2">
    <source>
        <dbReference type="EMBL" id="CAJ0571269.1"/>
    </source>
</evidence>
<gene>
    <name evidence="2" type="ORF">MSPICULIGERA_LOCUS9681</name>
</gene>
<feature type="non-terminal residue" evidence="2">
    <location>
        <position position="148"/>
    </location>
</feature>
<dbReference type="EMBL" id="CATQJA010002552">
    <property type="protein sequence ID" value="CAJ0571269.1"/>
    <property type="molecule type" value="Genomic_DNA"/>
</dbReference>
<accession>A0AA36G0B5</accession>
<feature type="signal peptide" evidence="1">
    <location>
        <begin position="1"/>
        <end position="18"/>
    </location>
</feature>
<evidence type="ECO:0000313" key="3">
    <source>
        <dbReference type="Proteomes" id="UP001177023"/>
    </source>
</evidence>
<comment type="caution">
    <text evidence="2">The sequence shown here is derived from an EMBL/GenBank/DDBJ whole genome shotgun (WGS) entry which is preliminary data.</text>
</comment>
<organism evidence="2 3">
    <name type="scientific">Mesorhabditis spiculigera</name>
    <dbReference type="NCBI Taxonomy" id="96644"/>
    <lineage>
        <taxon>Eukaryota</taxon>
        <taxon>Metazoa</taxon>
        <taxon>Ecdysozoa</taxon>
        <taxon>Nematoda</taxon>
        <taxon>Chromadorea</taxon>
        <taxon>Rhabditida</taxon>
        <taxon>Rhabditina</taxon>
        <taxon>Rhabditomorpha</taxon>
        <taxon>Rhabditoidea</taxon>
        <taxon>Rhabditidae</taxon>
        <taxon>Mesorhabditinae</taxon>
        <taxon>Mesorhabditis</taxon>
    </lineage>
</organism>
<dbReference type="Proteomes" id="UP001177023">
    <property type="component" value="Unassembled WGS sequence"/>
</dbReference>
<keyword evidence="1" id="KW-0732">Signal</keyword>